<comment type="caution">
    <text evidence="33">The sequence shown here is derived from an EMBL/GenBank/DDBJ whole genome shotgun (WGS) entry which is preliminary data.</text>
</comment>
<evidence type="ECO:0000256" key="26">
    <source>
        <dbReference type="ARBA" id="ARBA00044501"/>
    </source>
</evidence>
<feature type="transmembrane region" description="Helical" evidence="32">
    <location>
        <begin position="328"/>
        <end position="352"/>
    </location>
</feature>
<evidence type="ECO:0000256" key="5">
    <source>
        <dbReference type="ARBA" id="ARBA00022676"/>
    </source>
</evidence>
<dbReference type="InterPro" id="IPR001675">
    <property type="entry name" value="Glyco_trans_29"/>
</dbReference>
<comment type="cofactor">
    <cofactor evidence="1">
        <name>heme b</name>
        <dbReference type="ChEBI" id="CHEBI:60344"/>
    </cofactor>
</comment>
<keyword evidence="12" id="KW-0408">Iron</keyword>
<evidence type="ECO:0000256" key="8">
    <source>
        <dbReference type="ARBA" id="ARBA00022723"/>
    </source>
</evidence>
<evidence type="ECO:0000256" key="12">
    <source>
        <dbReference type="ARBA" id="ARBA00023004"/>
    </source>
</evidence>
<evidence type="ECO:0000256" key="22">
    <source>
        <dbReference type="ARBA" id="ARBA00041896"/>
    </source>
</evidence>
<evidence type="ECO:0000256" key="18">
    <source>
        <dbReference type="ARBA" id="ARBA00023180"/>
    </source>
</evidence>
<dbReference type="Gene3D" id="3.90.1480.20">
    <property type="entry name" value="Glycosyl transferase family 29"/>
    <property type="match status" value="1"/>
</dbReference>
<dbReference type="FunFam" id="3.90.1480.20:FF:000006">
    <property type="entry name" value="ST3 beta-galactoside alpha-2,3-sialyltransferase 5"/>
    <property type="match status" value="1"/>
</dbReference>
<comment type="function">
    <text evidence="27">Transfers the sialyl group (N-acetyl-alpha-neuraminyl or NeuAc) from CMP-NeuAc to the non-reducing terminal galactose (Gal) of glycosphingolipids forming gangliosides (important molecules involved in the regulation of multiple cellular processes, including cell proliferation and differentiation, apoptosis, embryogenesis, development, and oncogenesis). Mainly involved in the biosynthesis of ganglioside GM3 but can also use different glycolipids as substrate acceptors such as D-galactosylceramide (GalCer), asialo-GM2 (GA2) and asialo-GM1 (GA1), although less preferentially than beta-D-Gal-(1-&gt;4)-beta-D-Glc-(1&lt;-&gt;1)-Cer (LacCer).</text>
</comment>
<evidence type="ECO:0000313" key="33">
    <source>
        <dbReference type="EMBL" id="GCC38064.1"/>
    </source>
</evidence>
<dbReference type="GO" id="GO:0006629">
    <property type="term" value="P:lipid metabolic process"/>
    <property type="evidence" value="ECO:0007669"/>
    <property type="project" value="UniProtKB-KW"/>
</dbReference>
<dbReference type="GO" id="GO:0005743">
    <property type="term" value="C:mitochondrial inner membrane"/>
    <property type="evidence" value="ECO:0007669"/>
    <property type="project" value="TreeGrafter"/>
</dbReference>
<keyword evidence="8" id="KW-0479">Metal-binding</keyword>
<dbReference type="GO" id="GO:0006784">
    <property type="term" value="P:heme A biosynthetic process"/>
    <property type="evidence" value="ECO:0007669"/>
    <property type="project" value="InterPro"/>
</dbReference>
<evidence type="ECO:0000256" key="23">
    <source>
        <dbReference type="ARBA" id="ARBA00041976"/>
    </source>
</evidence>
<dbReference type="OrthoDB" id="1726137at2759"/>
<keyword evidence="16 32" id="KW-0472">Membrane</keyword>
<evidence type="ECO:0000256" key="19">
    <source>
        <dbReference type="ARBA" id="ARBA00039111"/>
    </source>
</evidence>
<dbReference type="Pfam" id="PF02628">
    <property type="entry name" value="COX15-CtaA"/>
    <property type="match status" value="1"/>
</dbReference>
<dbReference type="STRING" id="137246.A0A401T647"/>
<comment type="similarity">
    <text evidence="4">Belongs to the glycosyltransferase 29 family.</text>
</comment>
<comment type="catalytic activity">
    <reaction evidence="31">
        <text>ganglioside GA1 (d18:1(4E)/18:0) + CMP-N-acetyl-beta-neuraminate = ganglioside GM1 (d18:1(4E)/18:0) + CMP + H(+)</text>
        <dbReference type="Rhea" id="RHEA:41784"/>
        <dbReference type="ChEBI" id="CHEBI:15378"/>
        <dbReference type="ChEBI" id="CHEBI:57812"/>
        <dbReference type="ChEBI" id="CHEBI:60377"/>
        <dbReference type="ChEBI" id="CHEBI:73110"/>
        <dbReference type="ChEBI" id="CHEBI:78484"/>
    </reaction>
    <physiologicalReaction direction="left-to-right" evidence="31">
        <dbReference type="Rhea" id="RHEA:41785"/>
    </physiologicalReaction>
</comment>
<protein>
    <recommendedName>
        <fullName evidence="20">Lactosylceramide alpha-2,3-sialyltransferase</fullName>
        <ecNumber evidence="19">2.4.3.9</ecNumber>
    </recommendedName>
    <alternativeName>
        <fullName evidence="21">CMP-NeuAc:lactosylceramide alpha-2,3-sialyltransferase</fullName>
    </alternativeName>
    <alternativeName>
        <fullName evidence="24">Ganglioside GM3 synthase</fullName>
    </alternativeName>
    <alternativeName>
        <fullName evidence="23">ST3Gal V</fullName>
    </alternativeName>
    <alternativeName>
        <fullName evidence="22">Sialyltransferase 9</fullName>
    </alternativeName>
</protein>
<evidence type="ECO:0000256" key="4">
    <source>
        <dbReference type="ARBA" id="ARBA00006003"/>
    </source>
</evidence>
<comment type="pathway">
    <text evidence="26">Porphyrin-containing compound metabolism; heme A biosynthesis; heme A from heme O: step 1/1.</text>
</comment>
<evidence type="ECO:0000256" key="10">
    <source>
        <dbReference type="ARBA" id="ARBA00022989"/>
    </source>
</evidence>
<dbReference type="GO" id="GO:0047291">
    <property type="term" value="F:lactosylceramide alpha-2,3-sialyltransferase activity"/>
    <property type="evidence" value="ECO:0007669"/>
    <property type="project" value="UniProtKB-EC"/>
</dbReference>
<evidence type="ECO:0000256" key="28">
    <source>
        <dbReference type="ARBA" id="ARBA00048044"/>
    </source>
</evidence>
<keyword evidence="10 32" id="KW-1133">Transmembrane helix</keyword>
<feature type="transmembrane region" description="Helical" evidence="32">
    <location>
        <begin position="195"/>
        <end position="219"/>
    </location>
</feature>
<evidence type="ECO:0000256" key="1">
    <source>
        <dbReference type="ARBA" id="ARBA00001970"/>
    </source>
</evidence>
<evidence type="ECO:0000256" key="14">
    <source>
        <dbReference type="ARBA" id="ARBA00023098"/>
    </source>
</evidence>
<keyword evidence="7 32" id="KW-0812">Transmembrane</keyword>
<dbReference type="Proteomes" id="UP000287033">
    <property type="component" value="Unassembled WGS sequence"/>
</dbReference>
<feature type="transmembrane region" description="Helical" evidence="32">
    <location>
        <begin position="433"/>
        <end position="452"/>
    </location>
</feature>
<dbReference type="HAMAP" id="MF_01665">
    <property type="entry name" value="HemeA_synth_type2"/>
    <property type="match status" value="1"/>
</dbReference>
<evidence type="ECO:0000256" key="24">
    <source>
        <dbReference type="ARBA" id="ARBA00042545"/>
    </source>
</evidence>
<keyword evidence="15" id="KW-0350">Heme biosynthesis</keyword>
<evidence type="ECO:0000256" key="3">
    <source>
        <dbReference type="ARBA" id="ARBA00004323"/>
    </source>
</evidence>
<comment type="catalytic activity">
    <reaction evidence="30">
        <text>ganglioside GA2 (d18:1(4E)/18:0) + CMP-N-acetyl-beta-neuraminate = ganglioside GM2 (d18:1(4E)/18:0) + CMP + H(+)</text>
        <dbReference type="Rhea" id="RHEA:41776"/>
        <dbReference type="ChEBI" id="CHEBI:15378"/>
        <dbReference type="ChEBI" id="CHEBI:57812"/>
        <dbReference type="ChEBI" id="CHEBI:60377"/>
        <dbReference type="ChEBI" id="CHEBI:78485"/>
        <dbReference type="ChEBI" id="CHEBI:78486"/>
    </reaction>
    <physiologicalReaction direction="left-to-right" evidence="30">
        <dbReference type="Rhea" id="RHEA:41777"/>
    </physiologicalReaction>
</comment>
<evidence type="ECO:0000256" key="16">
    <source>
        <dbReference type="ARBA" id="ARBA00023136"/>
    </source>
</evidence>
<dbReference type="InterPro" id="IPR003780">
    <property type="entry name" value="COX15/CtaA_fam"/>
</dbReference>
<evidence type="ECO:0000256" key="21">
    <source>
        <dbReference type="ARBA" id="ARBA00041341"/>
    </source>
</evidence>
<comment type="subcellular location">
    <subcellularLocation>
        <location evidence="3">Golgi apparatus membrane</location>
        <topology evidence="3">Single-pass type II membrane protein</topology>
    </subcellularLocation>
    <subcellularLocation>
        <location evidence="2">Membrane</location>
        <topology evidence="2">Multi-pass membrane protein</topology>
    </subcellularLocation>
</comment>
<evidence type="ECO:0000256" key="27">
    <source>
        <dbReference type="ARBA" id="ARBA00045587"/>
    </source>
</evidence>
<dbReference type="EC" id="2.4.3.9" evidence="19"/>
<dbReference type="Pfam" id="PF00777">
    <property type="entry name" value="Glyco_transf_29"/>
    <property type="match status" value="1"/>
</dbReference>
<gene>
    <name evidence="33" type="ORF">chiPu_0016575</name>
</gene>
<keyword evidence="18" id="KW-0325">Glycoprotein</keyword>
<evidence type="ECO:0000256" key="25">
    <source>
        <dbReference type="ARBA" id="ARBA00043651"/>
    </source>
</evidence>
<reference evidence="33 34" key="1">
    <citation type="journal article" date="2018" name="Nat. Ecol. Evol.">
        <title>Shark genomes provide insights into elasmobranch evolution and the origin of vertebrates.</title>
        <authorList>
            <person name="Hara Y"/>
            <person name="Yamaguchi K"/>
            <person name="Onimaru K"/>
            <person name="Kadota M"/>
            <person name="Koyanagi M"/>
            <person name="Keeley SD"/>
            <person name="Tatsumi K"/>
            <person name="Tanaka K"/>
            <person name="Motone F"/>
            <person name="Kageyama Y"/>
            <person name="Nozu R"/>
            <person name="Adachi N"/>
            <person name="Nishimura O"/>
            <person name="Nakagawa R"/>
            <person name="Tanegashima C"/>
            <person name="Kiyatake I"/>
            <person name="Matsumoto R"/>
            <person name="Murakumo K"/>
            <person name="Nishida K"/>
            <person name="Terakita A"/>
            <person name="Kuratani S"/>
            <person name="Sato K"/>
            <person name="Hyodo S Kuraku.S."/>
        </authorList>
    </citation>
    <scope>NUCLEOTIDE SEQUENCE [LARGE SCALE GENOMIC DNA]</scope>
</reference>
<feature type="transmembrane region" description="Helical" evidence="32">
    <location>
        <begin position="45"/>
        <end position="65"/>
    </location>
</feature>
<sequence length="780" mass="88424">MYRLSQSWKQWGVRKGVSSVVTKVSAHSRTARVPSVITDRILGKWMIMCSGTVVGAVVLGGVTRLTESGLSMVDWHLIKEMKPPKTQGEWEAEFQKYQQFPEFKILNHDMTLNEFKFIWYMEYSHRMWGRAVGLAYILPAIYFWRKGWFSRSLKLRVAGLCGLVCFQGLLGWYMVKSGLEEKEDSYDIPRVSQYRLAAHLGSALLLYCASLWTGLSLLLPPNQIPNTNRMMLLRRFARGTGGLVFVTALSGAFVAGLDAGLVYNSFPKMGERWLPDDLLAFSPALRNFFENPTTVQFNHRVLGIASVTAVTILYMLSRRIPMPRRTKIAISSLLAMVYMQAALGITTLLLYVPTPLAATHQSGSLVLLSLALWLIHELRRIPKISQTEHIPGPAPPNSGTERKLLAFGQFSGCVDRMRTAQHIICCRNRQQSLFTSVTLLSLCYLVLLYPSYHKQQDIWRYYRMSEDHVVRLHNRSQRIVSGACKANSSWSKFSVLYSGKQLARIPVFVQKDMIPRLGTTSYSPPLGFRGCEKQLQEVMEMLPQAGLPMGVAPGNCLRCVVIGNGGILRGSRLGAYIDQHNIIIRMNNGPVIGHEDDVGWKTTLRITYPESAPLSPWEYDSNSLLVMVTYKSTDLAWLKAMVRKESMNLWQKMWFWQSVVESIPLEPTNYRVLNLDIVREATLNLLGFPEPHDNHWKWKQVFPTQGVISILTALYLCDEVNVAGFGYDMSRPDLPLHYYETVRMNAMNAQAVHNVNREKHFLVSLVKANVVNDLTGGISW</sequence>
<organism evidence="33 34">
    <name type="scientific">Chiloscyllium punctatum</name>
    <name type="common">Brownbanded bambooshark</name>
    <name type="synonym">Hemiscyllium punctatum</name>
    <dbReference type="NCBI Taxonomy" id="137246"/>
    <lineage>
        <taxon>Eukaryota</taxon>
        <taxon>Metazoa</taxon>
        <taxon>Chordata</taxon>
        <taxon>Craniata</taxon>
        <taxon>Vertebrata</taxon>
        <taxon>Chondrichthyes</taxon>
        <taxon>Elasmobranchii</taxon>
        <taxon>Galeomorphii</taxon>
        <taxon>Galeoidea</taxon>
        <taxon>Orectolobiformes</taxon>
        <taxon>Hemiscylliidae</taxon>
        <taxon>Chiloscyllium</taxon>
    </lineage>
</organism>
<dbReference type="GO" id="GO:0046872">
    <property type="term" value="F:metal ion binding"/>
    <property type="evidence" value="ECO:0007669"/>
    <property type="project" value="UniProtKB-KW"/>
</dbReference>
<evidence type="ECO:0000256" key="9">
    <source>
        <dbReference type="ARBA" id="ARBA00022968"/>
    </source>
</evidence>
<feature type="transmembrane region" description="Helical" evidence="32">
    <location>
        <begin position="240"/>
        <end position="263"/>
    </location>
</feature>
<evidence type="ECO:0000256" key="29">
    <source>
        <dbReference type="ARBA" id="ARBA00048050"/>
    </source>
</evidence>
<evidence type="ECO:0000256" key="11">
    <source>
        <dbReference type="ARBA" id="ARBA00023002"/>
    </source>
</evidence>
<keyword evidence="5" id="KW-0328">Glycosyltransferase</keyword>
<feature type="transmembrane region" description="Helical" evidence="32">
    <location>
        <begin position="157"/>
        <end position="175"/>
    </location>
</feature>
<keyword evidence="14" id="KW-0443">Lipid metabolism</keyword>
<proteinExistence type="inferred from homology"/>
<feature type="transmembrane region" description="Helical" evidence="32">
    <location>
        <begin position="127"/>
        <end position="145"/>
    </location>
</feature>
<dbReference type="AlphaFoldDB" id="A0A401T647"/>
<keyword evidence="13" id="KW-0333">Golgi apparatus</keyword>
<dbReference type="InterPro" id="IPR038578">
    <property type="entry name" value="GT29-like_sf"/>
</dbReference>
<accession>A0A401T647</accession>
<keyword evidence="34" id="KW-1185">Reference proteome</keyword>
<dbReference type="InterPro" id="IPR023754">
    <property type="entry name" value="HemeA_Synthase_type2"/>
</dbReference>
<evidence type="ECO:0000256" key="2">
    <source>
        <dbReference type="ARBA" id="ARBA00004141"/>
    </source>
</evidence>
<dbReference type="PANTHER" id="PTHR23289:SF2">
    <property type="entry name" value="CYTOCHROME C OXIDASE ASSEMBLY PROTEIN COX15 HOMOLOG"/>
    <property type="match status" value="1"/>
</dbReference>
<evidence type="ECO:0000256" key="7">
    <source>
        <dbReference type="ARBA" id="ARBA00022692"/>
    </source>
</evidence>
<name>A0A401T647_CHIPU</name>
<evidence type="ECO:0000256" key="20">
    <source>
        <dbReference type="ARBA" id="ARBA00039792"/>
    </source>
</evidence>
<evidence type="ECO:0000256" key="32">
    <source>
        <dbReference type="SAM" id="Phobius"/>
    </source>
</evidence>
<feature type="transmembrane region" description="Helical" evidence="32">
    <location>
        <begin position="297"/>
        <end position="316"/>
    </location>
</feature>
<evidence type="ECO:0000313" key="34">
    <source>
        <dbReference type="Proteomes" id="UP000287033"/>
    </source>
</evidence>
<evidence type="ECO:0000256" key="17">
    <source>
        <dbReference type="ARBA" id="ARBA00023157"/>
    </source>
</evidence>
<evidence type="ECO:0000256" key="15">
    <source>
        <dbReference type="ARBA" id="ARBA00023133"/>
    </source>
</evidence>
<evidence type="ECO:0000256" key="6">
    <source>
        <dbReference type="ARBA" id="ARBA00022679"/>
    </source>
</evidence>
<keyword evidence="17" id="KW-1015">Disulfide bond</keyword>
<keyword evidence="6" id="KW-0808">Transferase</keyword>
<dbReference type="GO" id="GO:0016653">
    <property type="term" value="F:oxidoreductase activity, acting on NAD(P)H, heme protein as acceptor"/>
    <property type="evidence" value="ECO:0007669"/>
    <property type="project" value="TreeGrafter"/>
</dbReference>
<keyword evidence="11" id="KW-0560">Oxidoreductase</keyword>
<comment type="catalytic activity">
    <reaction evidence="28">
        <text>Fe(II)-heme o + 2 A + H2O = Fe(II)-heme a + 2 AH2</text>
        <dbReference type="Rhea" id="RHEA:63388"/>
        <dbReference type="ChEBI" id="CHEBI:13193"/>
        <dbReference type="ChEBI" id="CHEBI:15377"/>
        <dbReference type="ChEBI" id="CHEBI:17499"/>
        <dbReference type="ChEBI" id="CHEBI:60530"/>
        <dbReference type="ChEBI" id="CHEBI:61715"/>
        <dbReference type="EC" id="1.17.99.9"/>
    </reaction>
    <physiologicalReaction direction="left-to-right" evidence="28">
        <dbReference type="Rhea" id="RHEA:63389"/>
    </physiologicalReaction>
</comment>
<dbReference type="GO" id="GO:0000139">
    <property type="term" value="C:Golgi membrane"/>
    <property type="evidence" value="ECO:0007669"/>
    <property type="project" value="UniProtKB-SubCell"/>
</dbReference>
<comment type="catalytic activity">
    <reaction evidence="29">
        <text>a beta-D-Gal-(1&lt;-&gt;1')-ceramide + CMP-N-acetyl-beta-neuraminate = N-acetyl-alpha-neuraminosyl-(2-&gt;3)-beta-D-galactosyl-(1&lt;-&gt;1')-ceramide + CMP + H(+)</text>
        <dbReference type="Rhea" id="RHEA:41780"/>
        <dbReference type="ChEBI" id="CHEBI:15378"/>
        <dbReference type="ChEBI" id="CHEBI:57812"/>
        <dbReference type="ChEBI" id="CHEBI:60377"/>
        <dbReference type="ChEBI" id="CHEBI:82643"/>
        <dbReference type="ChEBI" id="CHEBI:143593"/>
    </reaction>
    <physiologicalReaction direction="left-to-right" evidence="29">
        <dbReference type="Rhea" id="RHEA:41781"/>
    </physiologicalReaction>
</comment>
<dbReference type="PANTHER" id="PTHR23289">
    <property type="entry name" value="CYTOCHROME C OXIDASE ASSEMBLY PROTEIN COX15"/>
    <property type="match status" value="1"/>
</dbReference>
<evidence type="ECO:0000256" key="13">
    <source>
        <dbReference type="ARBA" id="ARBA00023034"/>
    </source>
</evidence>
<evidence type="ECO:0000256" key="31">
    <source>
        <dbReference type="ARBA" id="ARBA00049539"/>
    </source>
</evidence>
<keyword evidence="9" id="KW-0735">Signal-anchor</keyword>
<evidence type="ECO:0000256" key="30">
    <source>
        <dbReference type="ARBA" id="ARBA00048805"/>
    </source>
</evidence>
<feature type="transmembrane region" description="Helical" evidence="32">
    <location>
        <begin position="358"/>
        <end position="375"/>
    </location>
</feature>
<dbReference type="EMBL" id="BEZZ01001106">
    <property type="protein sequence ID" value="GCC38064.1"/>
    <property type="molecule type" value="Genomic_DNA"/>
</dbReference>
<comment type="catalytic activity">
    <reaction evidence="25">
        <text>a beta-D-Gal-(1-&gt;4)-beta-D-Glc-(1&lt;-&gt;1)-Cer(d18:1(4E)) + CMP-N-acetyl-beta-neuraminate = a ganglioside GM3 (d18:1(4E)) + CMP + H(+)</text>
        <dbReference type="Rhea" id="RHEA:18417"/>
        <dbReference type="ChEBI" id="CHEBI:15378"/>
        <dbReference type="ChEBI" id="CHEBI:17950"/>
        <dbReference type="ChEBI" id="CHEBI:57812"/>
        <dbReference type="ChEBI" id="CHEBI:60065"/>
        <dbReference type="ChEBI" id="CHEBI:60377"/>
        <dbReference type="EC" id="2.4.3.9"/>
    </reaction>
    <physiologicalReaction direction="left-to-right" evidence="25">
        <dbReference type="Rhea" id="RHEA:18418"/>
    </physiologicalReaction>
</comment>
<dbReference type="GO" id="GO:0120547">
    <property type="term" value="F:heme A synthase activity"/>
    <property type="evidence" value="ECO:0007669"/>
    <property type="project" value="UniProtKB-EC"/>
</dbReference>